<feature type="repeat" description="ANK" evidence="13">
    <location>
        <begin position="470"/>
        <end position="502"/>
    </location>
</feature>
<feature type="domain" description="Cyclic nucleotide-binding" evidence="16">
    <location>
        <begin position="260"/>
        <end position="380"/>
    </location>
</feature>
<feature type="domain" description="KHA" evidence="17">
    <location>
        <begin position="613"/>
        <end position="686"/>
    </location>
</feature>
<evidence type="ECO:0000256" key="1">
    <source>
        <dbReference type="ARBA" id="ARBA00004141"/>
    </source>
</evidence>
<evidence type="ECO:0000259" key="17">
    <source>
        <dbReference type="PROSITE" id="PS51490"/>
    </source>
</evidence>
<comment type="caution">
    <text evidence="18">The sequence shown here is derived from an EMBL/GenBank/DDBJ whole genome shotgun (WGS) entry which is preliminary data.</text>
</comment>
<evidence type="ECO:0000256" key="5">
    <source>
        <dbReference type="ARBA" id="ARBA00022692"/>
    </source>
</evidence>
<keyword evidence="8 14" id="KW-0630">Potassium</keyword>
<evidence type="ECO:0000256" key="8">
    <source>
        <dbReference type="ARBA" id="ARBA00022958"/>
    </source>
</evidence>
<dbReference type="GO" id="GO:0005249">
    <property type="term" value="F:voltage-gated potassium channel activity"/>
    <property type="evidence" value="ECO:0007669"/>
    <property type="project" value="UniProtKB-UniRule"/>
</dbReference>
<keyword evidence="10 14" id="KW-0406">Ion transport</keyword>
<dbReference type="PANTHER" id="PTHR45743:SF3">
    <property type="entry name" value="POTASSIUM CHANNEL SKOR"/>
    <property type="match status" value="1"/>
</dbReference>
<evidence type="ECO:0000256" key="15">
    <source>
        <dbReference type="SAM" id="MobiDB-lite"/>
    </source>
</evidence>
<evidence type="ECO:0000313" key="19">
    <source>
        <dbReference type="Proteomes" id="UP000685013"/>
    </source>
</evidence>
<sequence>MTGSGGREENGIRRADSNEEEYQVESVRDRISSSRGSRFNLIQKQLRLEPTRRRFSRENLINGIKCLVILPDSRIFKLLVVELYCTHTAACIFYYLATTLPASQEGYTWIGSLKLGDYSYSHFREIDLWKRYTTSLYFAIVTMATVGYGDIHAVNLREMIFIMIYVSFDMVLGAYLIGNMTALIVKGSKTVKFRDKMTDVMKYMNRNRLSREIRDQIKGHLRLQYESSYTEATVLQDIPISIRAKISQTLYLPYVQNVSLFRGCSPEFINQIVIKLHEEFFLPGEVIMEQGNVVDQLYFVCHGELEELGIGQDGSEETISLLQPNSSFGEISILCNIPQPYTVRVCELCRLLRLDKQSFTNILDIYFYDGRKILNNLLEGKESNLRVKQLESDISFHIGKQEAELALKVNSAAYHGDLYQLKGLVRAGADPNKTDYDGRSPLHLAASRGFEDIVGFLIQEGVNIDLKDNFGNTPLMEAIKNGNDQVAVLLSKEGASLKVENAGSFLCTAVSRGDSDLLKRLLCYGIDPNSKDYDFRTPLHVAASEGLHLMAKLLLESGASVFSKDRWGNTPLDEGRICGNKNLLKLLEEAEATQLSETPFSSREFPAKKHSKKCTVFPFHPWNREENKRPGIVLWVPLSMEELIEVASDQLQISDKCCILSEDGGKIHDVHMIDECQKLYLVPETH</sequence>
<comment type="similarity">
    <text evidence="2 14">Belongs to the potassium channel family. Plant (TC 1.A.1.4) subfamily.</text>
</comment>
<evidence type="ECO:0000256" key="7">
    <source>
        <dbReference type="ARBA" id="ARBA00022882"/>
    </source>
</evidence>
<evidence type="ECO:0000256" key="3">
    <source>
        <dbReference type="ARBA" id="ARBA00022448"/>
    </source>
</evidence>
<keyword evidence="5 14" id="KW-0812">Transmembrane</keyword>
<keyword evidence="13" id="KW-0040">ANK repeat</keyword>
<dbReference type="GO" id="GO:0034702">
    <property type="term" value="C:monoatomic ion channel complex"/>
    <property type="evidence" value="ECO:0007669"/>
    <property type="project" value="UniProtKB-KW"/>
</dbReference>
<keyword evidence="4 14" id="KW-0633">Potassium transport</keyword>
<comment type="function">
    <text evidence="14">Potassium channel.</text>
</comment>
<dbReference type="Pfam" id="PF12796">
    <property type="entry name" value="Ank_2"/>
    <property type="match status" value="2"/>
</dbReference>
<evidence type="ECO:0000259" key="16">
    <source>
        <dbReference type="PROSITE" id="PS50042"/>
    </source>
</evidence>
<keyword evidence="12 14" id="KW-0407">Ion channel</keyword>
<evidence type="ECO:0000256" key="9">
    <source>
        <dbReference type="ARBA" id="ARBA00022989"/>
    </source>
</evidence>
<dbReference type="InterPro" id="IPR002110">
    <property type="entry name" value="Ankyrin_rpt"/>
</dbReference>
<feature type="transmembrane region" description="Helical" evidence="14">
    <location>
        <begin position="134"/>
        <end position="154"/>
    </location>
</feature>
<dbReference type="InterPro" id="IPR005821">
    <property type="entry name" value="Ion_trans_dom"/>
</dbReference>
<evidence type="ECO:0000313" key="18">
    <source>
        <dbReference type="EMBL" id="KAG6602044.1"/>
    </source>
</evidence>
<keyword evidence="6 14" id="KW-0631">Potassium channel</keyword>
<comment type="domain">
    <text evidence="14">The segment S4 is probably the voltage-sensor and is characterized by a series of positively charged amino acids. The pore-forming region H5 is enclosed by the transmembrane segments S5 and S6 in the Shaker-type (1P/6TM) and contains the GYGD signature motif which seems to be involved in potassium selectivity.</text>
</comment>
<dbReference type="CDD" id="cd00038">
    <property type="entry name" value="CAP_ED"/>
    <property type="match status" value="1"/>
</dbReference>
<evidence type="ECO:0000256" key="4">
    <source>
        <dbReference type="ARBA" id="ARBA00022538"/>
    </source>
</evidence>
<comment type="caution">
    <text evidence="14">Lacks conserved residue(s) required for the propagation of feature annotation.</text>
</comment>
<dbReference type="InterPro" id="IPR045319">
    <property type="entry name" value="KAT/AKT"/>
</dbReference>
<dbReference type="FunFam" id="2.60.120.10:FF:000074">
    <property type="entry name" value="Potassium channel KAT2"/>
    <property type="match status" value="1"/>
</dbReference>
<evidence type="ECO:0000256" key="14">
    <source>
        <dbReference type="RuleBase" id="RU369015"/>
    </source>
</evidence>
<keyword evidence="7 14" id="KW-0851">Voltage-gated channel</keyword>
<dbReference type="PROSITE" id="PS51490">
    <property type="entry name" value="KHA"/>
    <property type="match status" value="1"/>
</dbReference>
<proteinExistence type="inferred from homology"/>
<comment type="subunit">
    <text evidence="14">The potassium channel is composed of a homo- or heterotetrameric complex of pore-forming subunits.</text>
</comment>
<organism evidence="18 19">
    <name type="scientific">Cucurbita argyrosperma subsp. sororia</name>
    <dbReference type="NCBI Taxonomy" id="37648"/>
    <lineage>
        <taxon>Eukaryota</taxon>
        <taxon>Viridiplantae</taxon>
        <taxon>Streptophyta</taxon>
        <taxon>Embryophyta</taxon>
        <taxon>Tracheophyta</taxon>
        <taxon>Spermatophyta</taxon>
        <taxon>Magnoliopsida</taxon>
        <taxon>eudicotyledons</taxon>
        <taxon>Gunneridae</taxon>
        <taxon>Pentapetalae</taxon>
        <taxon>rosids</taxon>
        <taxon>fabids</taxon>
        <taxon>Cucurbitales</taxon>
        <taxon>Cucurbitaceae</taxon>
        <taxon>Cucurbiteae</taxon>
        <taxon>Cucurbita</taxon>
    </lineage>
</organism>
<dbReference type="PROSITE" id="PS50297">
    <property type="entry name" value="ANK_REP_REGION"/>
    <property type="match status" value="3"/>
</dbReference>
<keyword evidence="19" id="KW-1185">Reference proteome</keyword>
<dbReference type="InterPro" id="IPR021789">
    <property type="entry name" value="KHA_dom"/>
</dbReference>
<comment type="subcellular location">
    <subcellularLocation>
        <location evidence="1 14">Membrane</location>
        <topology evidence="1 14">Multi-pass membrane protein</topology>
    </subcellularLocation>
</comment>
<feature type="non-terminal residue" evidence="18">
    <location>
        <position position="1"/>
    </location>
</feature>
<dbReference type="EMBL" id="JAGKQH010000004">
    <property type="protein sequence ID" value="KAG6602044.1"/>
    <property type="molecule type" value="Genomic_DNA"/>
</dbReference>
<dbReference type="PROSITE" id="PS50042">
    <property type="entry name" value="CNMP_BINDING_3"/>
    <property type="match status" value="1"/>
</dbReference>
<dbReference type="Pfam" id="PF11834">
    <property type="entry name" value="KHA"/>
    <property type="match status" value="1"/>
</dbReference>
<keyword evidence="9 14" id="KW-1133">Transmembrane helix</keyword>
<evidence type="ECO:0000256" key="2">
    <source>
        <dbReference type="ARBA" id="ARBA00007929"/>
    </source>
</evidence>
<accession>A0AAV6NS78</accession>
<keyword evidence="3 14" id="KW-0813">Transport</keyword>
<feature type="transmembrane region" description="Helical" evidence="14">
    <location>
        <begin position="160"/>
        <end position="185"/>
    </location>
</feature>
<dbReference type="PROSITE" id="PS50088">
    <property type="entry name" value="ANK_REPEAT"/>
    <property type="match status" value="3"/>
</dbReference>
<evidence type="ECO:0000256" key="11">
    <source>
        <dbReference type="ARBA" id="ARBA00023136"/>
    </source>
</evidence>
<name>A0AAV6NS78_9ROSI</name>
<keyword evidence="11 14" id="KW-0472">Membrane</keyword>
<dbReference type="SMART" id="SM00100">
    <property type="entry name" value="cNMP"/>
    <property type="match status" value="1"/>
</dbReference>
<dbReference type="SMART" id="SM00248">
    <property type="entry name" value="ANK"/>
    <property type="match status" value="5"/>
</dbReference>
<protein>
    <recommendedName>
        <fullName evidence="14">Potassium channel</fullName>
    </recommendedName>
</protein>
<evidence type="ECO:0000256" key="10">
    <source>
        <dbReference type="ARBA" id="ARBA00023065"/>
    </source>
</evidence>
<comment type="domain">
    <text evidence="14">The KHA domain (rich in hydrophobic and acidic residues) present in the C-terminal part is likely to be important for tetramerization.</text>
</comment>
<dbReference type="InterPro" id="IPR000595">
    <property type="entry name" value="cNMP-bd_dom"/>
</dbReference>
<feature type="compositionally biased region" description="Basic and acidic residues" evidence="15">
    <location>
        <begin position="1"/>
        <end position="17"/>
    </location>
</feature>
<feature type="region of interest" description="Disordered" evidence="15">
    <location>
        <begin position="1"/>
        <end position="26"/>
    </location>
</feature>
<reference evidence="18 19" key="1">
    <citation type="journal article" date="2021" name="Hortic Res">
        <title>The domestication of Cucurbita argyrosperma as revealed by the genome of its wild relative.</title>
        <authorList>
            <person name="Barrera-Redondo J."/>
            <person name="Sanchez-de la Vega G."/>
            <person name="Aguirre-Liguori J.A."/>
            <person name="Castellanos-Morales G."/>
            <person name="Gutierrez-Guerrero Y.T."/>
            <person name="Aguirre-Dugua X."/>
            <person name="Aguirre-Planter E."/>
            <person name="Tenaillon M.I."/>
            <person name="Lira-Saade R."/>
            <person name="Eguiarte L.E."/>
        </authorList>
    </citation>
    <scope>NUCLEOTIDE SEQUENCE [LARGE SCALE GENOMIC DNA]</scope>
    <source>
        <strain evidence="18">JBR-2021</strain>
    </source>
</reference>
<evidence type="ECO:0000256" key="13">
    <source>
        <dbReference type="PROSITE-ProRule" id="PRU00023"/>
    </source>
</evidence>
<gene>
    <name evidence="18" type="primary">SKOR</name>
    <name evidence="18" type="ORF">SDJN03_07277</name>
</gene>
<evidence type="ECO:0000256" key="6">
    <source>
        <dbReference type="ARBA" id="ARBA00022826"/>
    </source>
</evidence>
<dbReference type="Proteomes" id="UP000685013">
    <property type="component" value="Chromosome 4"/>
</dbReference>
<feature type="repeat" description="ANK" evidence="13">
    <location>
        <begin position="534"/>
        <end position="566"/>
    </location>
</feature>
<dbReference type="Pfam" id="PF00027">
    <property type="entry name" value="cNMP_binding"/>
    <property type="match status" value="1"/>
</dbReference>
<feature type="repeat" description="ANK" evidence="13">
    <location>
        <begin position="437"/>
        <end position="469"/>
    </location>
</feature>
<dbReference type="PANTHER" id="PTHR45743">
    <property type="entry name" value="POTASSIUM CHANNEL AKT1"/>
    <property type="match status" value="1"/>
</dbReference>
<dbReference type="AlphaFoldDB" id="A0AAV6NS78"/>
<evidence type="ECO:0000256" key="12">
    <source>
        <dbReference type="ARBA" id="ARBA00023303"/>
    </source>
</evidence>
<dbReference type="Pfam" id="PF00520">
    <property type="entry name" value="Ion_trans"/>
    <property type="match status" value="1"/>
</dbReference>